<dbReference type="Proteomes" id="UP000070377">
    <property type="component" value="Unassembled WGS sequence"/>
</dbReference>
<reference evidence="1 2" key="1">
    <citation type="submission" date="2016-01" db="EMBL/GenBank/DDBJ databases">
        <title>Highly variable Streptococcus oralis are common among viridans streptococci isolated from primates.</title>
        <authorList>
            <person name="Denapaite D."/>
            <person name="Rieger M."/>
            <person name="Koendgen S."/>
            <person name="Brueckner R."/>
            <person name="Ochigava I."/>
            <person name="Kappeler P."/>
            <person name="Maetz-Rensing K."/>
            <person name="Leendertz F."/>
            <person name="Hakenbeck R."/>
        </authorList>
    </citation>
    <scope>NUCLEOTIDE SEQUENCE [LARGE SCALE GENOMIC DNA]</scope>
    <source>
        <strain evidence="1 2">DD08</strain>
    </source>
</reference>
<dbReference type="PATRIC" id="fig|45634.12.peg.1447"/>
<comment type="caution">
    <text evidence="1">The sequence shown here is derived from an EMBL/GenBank/DDBJ whole genome shotgun (WGS) entry which is preliminary data.</text>
</comment>
<proteinExistence type="predicted"/>
<dbReference type="AlphaFoldDB" id="A0A139N058"/>
<protein>
    <submittedName>
        <fullName evidence="1">Uncharacterized protein</fullName>
    </submittedName>
</protein>
<organism evidence="1 2">
    <name type="scientific">Streptococcus cristatus</name>
    <dbReference type="NCBI Taxonomy" id="45634"/>
    <lineage>
        <taxon>Bacteria</taxon>
        <taxon>Bacillati</taxon>
        <taxon>Bacillota</taxon>
        <taxon>Bacilli</taxon>
        <taxon>Lactobacillales</taxon>
        <taxon>Streptococcaceae</taxon>
        <taxon>Streptococcus</taxon>
    </lineage>
</organism>
<evidence type="ECO:0000313" key="2">
    <source>
        <dbReference type="Proteomes" id="UP000070377"/>
    </source>
</evidence>
<sequence>MIKEQYLRIKDLEIILWEFIGHKVEELSFFKALSENLNYLNREKLDMVDSSEIQDSEGLTILDLQQNDRELFIRFEMDFKLMGWASASNDYAAYIQATLVGSYQVDLKAELAFSDKNVNSLTIAQLLECGEKLISDLEFHYRDVEGSEHYG</sequence>
<evidence type="ECO:0000313" key="1">
    <source>
        <dbReference type="EMBL" id="KXT69409.1"/>
    </source>
</evidence>
<accession>A0A139N058</accession>
<dbReference type="EMBL" id="LQRD01000051">
    <property type="protein sequence ID" value="KXT69409.1"/>
    <property type="molecule type" value="Genomic_DNA"/>
</dbReference>
<name>A0A139N058_STRCR</name>
<gene>
    <name evidence="1" type="ORF">SCRDD08_01387</name>
</gene>
<dbReference type="RefSeq" id="WP_061422974.1">
    <property type="nucleotide sequence ID" value="NZ_KQ969062.1"/>
</dbReference>
<dbReference type="STRING" id="45634.SCRDD08_01387"/>